<protein>
    <submittedName>
        <fullName evidence="2">Putative Transposable element Tcb1 transposase</fullName>
    </submittedName>
</protein>
<dbReference type="AlphaFoldDB" id="A0A5J4T7K4"/>
<gene>
    <name evidence="2" type="ORF">EZS28_050234</name>
</gene>
<proteinExistence type="predicted"/>
<dbReference type="Proteomes" id="UP000324800">
    <property type="component" value="Unassembled WGS sequence"/>
</dbReference>
<organism evidence="2 3">
    <name type="scientific">Streblomastix strix</name>
    <dbReference type="NCBI Taxonomy" id="222440"/>
    <lineage>
        <taxon>Eukaryota</taxon>
        <taxon>Metamonada</taxon>
        <taxon>Preaxostyla</taxon>
        <taxon>Oxymonadida</taxon>
        <taxon>Streblomastigidae</taxon>
        <taxon>Streblomastix</taxon>
    </lineage>
</organism>
<dbReference type="GO" id="GO:0003676">
    <property type="term" value="F:nucleic acid binding"/>
    <property type="evidence" value="ECO:0007669"/>
    <property type="project" value="InterPro"/>
</dbReference>
<dbReference type="InterPro" id="IPR038717">
    <property type="entry name" value="Tc1-like_DDE_dom"/>
</dbReference>
<dbReference type="Pfam" id="PF13358">
    <property type="entry name" value="DDE_3"/>
    <property type="match status" value="1"/>
</dbReference>
<dbReference type="Gene3D" id="3.30.420.10">
    <property type="entry name" value="Ribonuclease H-like superfamily/Ribonuclease H"/>
    <property type="match status" value="1"/>
</dbReference>
<dbReference type="OrthoDB" id="3263820at2759"/>
<sequence>GAGSVHFVEGNMEAGQYVRILEEHLKTDGQKLCGSNFVFQADNDPKHTSRIAQAWIRRNRIKTVEWPSNSPDMNPIEHLFHLLKANLRKRYISTVDGLKAAIVEEWESVGSEYCASLVDSMPSRLDALGKAKGGHTEY</sequence>
<evidence type="ECO:0000313" key="3">
    <source>
        <dbReference type="Proteomes" id="UP000324800"/>
    </source>
</evidence>
<dbReference type="EMBL" id="SNRW01036658">
    <property type="protein sequence ID" value="KAA6354239.1"/>
    <property type="molecule type" value="Genomic_DNA"/>
</dbReference>
<evidence type="ECO:0000313" key="2">
    <source>
        <dbReference type="EMBL" id="KAA6354239.1"/>
    </source>
</evidence>
<feature type="non-terminal residue" evidence="2">
    <location>
        <position position="1"/>
    </location>
</feature>
<feature type="domain" description="Tc1-like transposase DDE" evidence="1">
    <location>
        <begin position="5"/>
        <end position="98"/>
    </location>
</feature>
<comment type="caution">
    <text evidence="2">The sequence shown here is derived from an EMBL/GenBank/DDBJ whole genome shotgun (WGS) entry which is preliminary data.</text>
</comment>
<name>A0A5J4T7K4_9EUKA</name>
<accession>A0A5J4T7K4</accession>
<reference evidence="2 3" key="1">
    <citation type="submission" date="2019-03" db="EMBL/GenBank/DDBJ databases">
        <title>Single cell metagenomics reveals metabolic interactions within the superorganism composed of flagellate Streblomastix strix and complex community of Bacteroidetes bacteria on its surface.</title>
        <authorList>
            <person name="Treitli S.C."/>
            <person name="Kolisko M."/>
            <person name="Husnik F."/>
            <person name="Keeling P."/>
            <person name="Hampl V."/>
        </authorList>
    </citation>
    <scope>NUCLEOTIDE SEQUENCE [LARGE SCALE GENOMIC DNA]</scope>
    <source>
        <strain evidence="2">ST1C</strain>
    </source>
</reference>
<evidence type="ECO:0000259" key="1">
    <source>
        <dbReference type="Pfam" id="PF13358"/>
    </source>
</evidence>
<dbReference type="InterPro" id="IPR036397">
    <property type="entry name" value="RNaseH_sf"/>
</dbReference>